<dbReference type="InterPro" id="IPR035068">
    <property type="entry name" value="TldD/PmbA_N"/>
</dbReference>
<dbReference type="AlphaFoldDB" id="A0A538SAE1"/>
<feature type="domain" description="Metalloprotease TldD/E C-terminal" evidence="3">
    <location>
        <begin position="230"/>
        <end position="446"/>
    </location>
</feature>
<dbReference type="InterPro" id="IPR002510">
    <property type="entry name" value="Metalloprtase-TldD/E_N"/>
</dbReference>
<dbReference type="GO" id="GO:0008237">
    <property type="term" value="F:metallopeptidase activity"/>
    <property type="evidence" value="ECO:0007669"/>
    <property type="project" value="InterPro"/>
</dbReference>
<accession>A0A538SAE1</accession>
<dbReference type="Pfam" id="PF01523">
    <property type="entry name" value="PmbA_TldD_1st"/>
    <property type="match status" value="1"/>
</dbReference>
<dbReference type="GO" id="GO:0006508">
    <property type="term" value="P:proteolysis"/>
    <property type="evidence" value="ECO:0007669"/>
    <property type="project" value="InterPro"/>
</dbReference>
<comment type="similarity">
    <text evidence="1">Belongs to the peptidase U62 family.</text>
</comment>
<dbReference type="InterPro" id="IPR045569">
    <property type="entry name" value="Metalloprtase-TldD/E_C"/>
</dbReference>
<evidence type="ECO:0000313" key="5">
    <source>
        <dbReference type="EMBL" id="TMQ48306.1"/>
    </source>
</evidence>
<dbReference type="InterPro" id="IPR036059">
    <property type="entry name" value="TldD/PmbA_sf"/>
</dbReference>
<dbReference type="EMBL" id="VBOR01000080">
    <property type="protein sequence ID" value="TMQ48306.1"/>
    <property type="molecule type" value="Genomic_DNA"/>
</dbReference>
<reference evidence="5 6" key="1">
    <citation type="journal article" date="2019" name="Nat. Microbiol.">
        <title>Mediterranean grassland soil C-N compound turnover is dependent on rainfall and depth, and is mediated by genomically divergent microorganisms.</title>
        <authorList>
            <person name="Diamond S."/>
            <person name="Andeer P.F."/>
            <person name="Li Z."/>
            <person name="Crits-Christoph A."/>
            <person name="Burstein D."/>
            <person name="Anantharaman K."/>
            <person name="Lane K.R."/>
            <person name="Thomas B.C."/>
            <person name="Pan C."/>
            <person name="Northen T.R."/>
            <person name="Banfield J.F."/>
        </authorList>
    </citation>
    <scope>NUCLEOTIDE SEQUENCE [LARGE SCALE GENOMIC DNA]</scope>
    <source>
        <strain evidence="5">WS_1</strain>
    </source>
</reference>
<comment type="caution">
    <text evidence="5">The sequence shown here is derived from an EMBL/GenBank/DDBJ whole genome shotgun (WGS) entry which is preliminary data.</text>
</comment>
<dbReference type="GO" id="GO:0005829">
    <property type="term" value="C:cytosol"/>
    <property type="evidence" value="ECO:0007669"/>
    <property type="project" value="TreeGrafter"/>
</dbReference>
<dbReference type="Pfam" id="PF19290">
    <property type="entry name" value="PmbA_TldD_2nd"/>
    <property type="match status" value="1"/>
</dbReference>
<sequence>MPRQPAYDLADKVRVQAERSGAQEVETYLETNTTIEVRIRQGQLELLSQSAIQGLGLRMFRDRRMGFFYTTDLRETVLTELVNRTLALTNEATPREENKLPEYLASSQSDLEIYDPAVVQLRPEDLVKMARAAEDSAFAKNERIQTTRDVRCGASLYEVFFSNTFIARQTFRATSVWLAATPIATEGAQKREGTYVDRKRFLSDLARPEQIGERAAERALARLGAAAVASGRVPVVFSAEAAAIFLQGLLPALSALNVIEQRSFLAGKIGQAVAGPSVTIIDDGTMRRGLGTRYFDGEGVQTHRTVLVERGILRQYVHSAATARRMNVPATGNGIRSYDSLPTIGPTNFYIDAFSKTRPLIEDVAQGLYVNGLAGFGMDTVSGEYSQQVDGHWIEKGVLAKPVEGVTVAGRLDEMLLGIDAVGRDLDFRNNIASPTIRFKELTVGGAA</sequence>
<evidence type="ECO:0000259" key="4">
    <source>
        <dbReference type="Pfam" id="PF19290"/>
    </source>
</evidence>
<dbReference type="Proteomes" id="UP000316292">
    <property type="component" value="Unassembled WGS sequence"/>
</dbReference>
<dbReference type="PANTHER" id="PTHR43421:SF1">
    <property type="entry name" value="METALLOPROTEASE PMBA"/>
    <property type="match status" value="1"/>
</dbReference>
<feature type="domain" description="Metalloprotease TldD/E N-terminal" evidence="2">
    <location>
        <begin position="25"/>
        <end position="77"/>
    </location>
</feature>
<evidence type="ECO:0000256" key="1">
    <source>
        <dbReference type="ARBA" id="ARBA00005836"/>
    </source>
</evidence>
<evidence type="ECO:0000259" key="2">
    <source>
        <dbReference type="Pfam" id="PF01523"/>
    </source>
</evidence>
<evidence type="ECO:0000313" key="6">
    <source>
        <dbReference type="Proteomes" id="UP000316292"/>
    </source>
</evidence>
<dbReference type="InterPro" id="IPR045570">
    <property type="entry name" value="Metalloprtase-TldD/E_cen_dom"/>
</dbReference>
<gene>
    <name evidence="5" type="ORF">E6K71_07555</name>
</gene>
<dbReference type="InterPro" id="IPR047657">
    <property type="entry name" value="PmbA"/>
</dbReference>
<organism evidence="5 6">
    <name type="scientific">Eiseniibacteriota bacterium</name>
    <dbReference type="NCBI Taxonomy" id="2212470"/>
    <lineage>
        <taxon>Bacteria</taxon>
        <taxon>Candidatus Eiseniibacteriota</taxon>
    </lineage>
</organism>
<protein>
    <submittedName>
        <fullName evidence="5">TldD/PmbA family protein</fullName>
    </submittedName>
</protein>
<proteinExistence type="inferred from homology"/>
<dbReference type="SUPFAM" id="SSF111283">
    <property type="entry name" value="Putative modulator of DNA gyrase, PmbA/TldD"/>
    <property type="match status" value="1"/>
</dbReference>
<dbReference type="Pfam" id="PF19289">
    <property type="entry name" value="PmbA_TldD_3rd"/>
    <property type="match status" value="1"/>
</dbReference>
<evidence type="ECO:0000259" key="3">
    <source>
        <dbReference type="Pfam" id="PF19289"/>
    </source>
</evidence>
<dbReference type="PANTHER" id="PTHR43421">
    <property type="entry name" value="METALLOPROTEASE PMBA"/>
    <property type="match status" value="1"/>
</dbReference>
<name>A0A538SAE1_UNCEI</name>
<dbReference type="Gene3D" id="3.30.2290.10">
    <property type="entry name" value="PmbA/TldD superfamily"/>
    <property type="match status" value="1"/>
</dbReference>
<feature type="domain" description="Metalloprotease TldD/E central" evidence="4">
    <location>
        <begin position="122"/>
        <end position="223"/>
    </location>
</feature>